<dbReference type="EMBL" id="FZOD01000008">
    <property type="protein sequence ID" value="SNS38288.1"/>
    <property type="molecule type" value="Genomic_DNA"/>
</dbReference>
<proteinExistence type="predicted"/>
<accession>A0A239E1Z4</accession>
<dbReference type="AlphaFoldDB" id="A0A239E1Z4"/>
<evidence type="ECO:0000313" key="2">
    <source>
        <dbReference type="Proteomes" id="UP000198282"/>
    </source>
</evidence>
<organism evidence="1 2">
    <name type="scientific">Streptosporangium subroseum</name>
    <dbReference type="NCBI Taxonomy" id="106412"/>
    <lineage>
        <taxon>Bacteria</taxon>
        <taxon>Bacillati</taxon>
        <taxon>Actinomycetota</taxon>
        <taxon>Actinomycetes</taxon>
        <taxon>Streptosporangiales</taxon>
        <taxon>Streptosporangiaceae</taxon>
        <taxon>Streptosporangium</taxon>
    </lineage>
</organism>
<sequence length="35" mass="3918">MIEIKANEMTRGAYVGNTLAVWDRATPDQMCRGMS</sequence>
<evidence type="ECO:0000313" key="1">
    <source>
        <dbReference type="EMBL" id="SNS38288.1"/>
    </source>
</evidence>
<name>A0A239E1Z4_9ACTN</name>
<protein>
    <submittedName>
        <fullName evidence="1">Uncharacterized protein</fullName>
    </submittedName>
</protein>
<gene>
    <name evidence="1" type="ORF">SAMN05216276_1008169</name>
</gene>
<dbReference type="Proteomes" id="UP000198282">
    <property type="component" value="Unassembled WGS sequence"/>
</dbReference>
<keyword evidence="2" id="KW-1185">Reference proteome</keyword>
<reference evidence="1 2" key="1">
    <citation type="submission" date="2017-06" db="EMBL/GenBank/DDBJ databases">
        <authorList>
            <person name="Kim H.J."/>
            <person name="Triplett B.A."/>
        </authorList>
    </citation>
    <scope>NUCLEOTIDE SEQUENCE [LARGE SCALE GENOMIC DNA]</scope>
    <source>
        <strain evidence="1 2">CGMCC 4.2132</strain>
    </source>
</reference>